<feature type="transmembrane region" description="Helical" evidence="1">
    <location>
        <begin position="494"/>
        <end position="514"/>
    </location>
</feature>
<gene>
    <name evidence="2" type="ORF">AB7878_14020</name>
</gene>
<comment type="caution">
    <text evidence="2">The sequence shown here is derived from an EMBL/GenBank/DDBJ whole genome shotgun (WGS) entry which is preliminary data.</text>
</comment>
<keyword evidence="3" id="KW-1185">Reference proteome</keyword>
<protein>
    <recommendedName>
        <fullName evidence="4">SMODS and SLOG-associating 2TM effector domain-containing protein</fullName>
    </recommendedName>
</protein>
<organism evidence="2 3">
    <name type="scientific">Rhodanobacter humi</name>
    <dbReference type="NCBI Taxonomy" id="1888173"/>
    <lineage>
        <taxon>Bacteria</taxon>
        <taxon>Pseudomonadati</taxon>
        <taxon>Pseudomonadota</taxon>
        <taxon>Gammaproteobacteria</taxon>
        <taxon>Lysobacterales</taxon>
        <taxon>Rhodanobacteraceae</taxon>
        <taxon>Rhodanobacter</taxon>
    </lineage>
</organism>
<dbReference type="Proteomes" id="UP001562159">
    <property type="component" value="Unassembled WGS sequence"/>
</dbReference>
<feature type="transmembrane region" description="Helical" evidence="1">
    <location>
        <begin position="333"/>
        <end position="351"/>
    </location>
</feature>
<evidence type="ECO:0000313" key="2">
    <source>
        <dbReference type="EMBL" id="MEY2183535.1"/>
    </source>
</evidence>
<accession>A0ABV4AT47</accession>
<feature type="transmembrane region" description="Helical" evidence="1">
    <location>
        <begin position="468"/>
        <end position="488"/>
    </location>
</feature>
<keyword evidence="1" id="KW-0812">Transmembrane</keyword>
<dbReference type="EMBL" id="JBGBPY010000001">
    <property type="protein sequence ID" value="MEY2183535.1"/>
    <property type="molecule type" value="Genomic_DNA"/>
</dbReference>
<keyword evidence="1" id="KW-0472">Membrane</keyword>
<evidence type="ECO:0000313" key="3">
    <source>
        <dbReference type="Proteomes" id="UP001562159"/>
    </source>
</evidence>
<keyword evidence="1" id="KW-1133">Transmembrane helix</keyword>
<feature type="transmembrane region" description="Helical" evidence="1">
    <location>
        <begin position="303"/>
        <end position="327"/>
    </location>
</feature>
<proteinExistence type="predicted"/>
<evidence type="ECO:0008006" key="4">
    <source>
        <dbReference type="Google" id="ProtNLM"/>
    </source>
</evidence>
<dbReference type="Gene3D" id="3.40.50.450">
    <property type="match status" value="1"/>
</dbReference>
<reference evidence="2 3" key="1">
    <citation type="submission" date="2024-07" db="EMBL/GenBank/DDBJ databases">
        <title>Molecular mechanisms and environmental adaptations of flagellar loss and biofilm growth of Rhodanobacter under environmental stress.</title>
        <authorList>
            <person name="Chen M."/>
        </authorList>
    </citation>
    <scope>NUCLEOTIDE SEQUENCE [LARGE SCALE GENOMIC DNA]</scope>
    <source>
        <strain evidence="2 3">RS22</strain>
    </source>
</reference>
<evidence type="ECO:0000256" key="1">
    <source>
        <dbReference type="SAM" id="Phobius"/>
    </source>
</evidence>
<name>A0ABV4AT47_9GAMM</name>
<sequence length="580" mass="63487">MTAAGSDATAAPAGGESPAPVAVPLVIGVTSHRNIPARELEPIRQCVRDFLARLQRELPGLPLVLLSALAEGGDQLVAEEALAAGAHLLAPLPLPRELYVEDFTDPASHARFDALCARAEVMQLPLQAEPSPRETGSPGAARDGQYARVGVYIASHCHILLAIWDGKPSHRIGGTAQIVRYHLSGVMPGPHHRHRGARHVLGAGDERLLYHIVCSRDAPDGAPADGLLPMQTRWRSTDTAATPEAEFRRMFAHMAEFNADCARYAVAIDAAASPPDASAAAATNVDRLFHAADRLALHFQGRVLLALRSTYTLAALMGIAFTCYAHLPGQNVLIYLFLLLFALGALVAVLARRRDWHRKYLDYRALAEGLRIQSYWRRAGIAVNSEHEFVHDNFLQKQNVELGWIRNVMRVSALASPAGTEEPAPAELARVIAEWVGESGKSGQLHYYERKTAERSGLHHVTETIGSISLWGGVTISVFLALFVFRLSEGSKTVLVTAMAVLSIIAAVREAYAYRKADKELIKQYRFMQRIFAGARTALDRTRDPVEQRAILLALGDAALTEHAEWTLMQRERQVEQGKL</sequence>